<protein>
    <recommendedName>
        <fullName evidence="3">DUF5689 domain-containing protein</fullName>
    </recommendedName>
</protein>
<dbReference type="PROSITE" id="PS51257">
    <property type="entry name" value="PROKAR_LIPOPROTEIN"/>
    <property type="match status" value="1"/>
</dbReference>
<dbReference type="Proteomes" id="UP001596043">
    <property type="component" value="Unassembled WGS sequence"/>
</dbReference>
<sequence>MKYVQFLCTIVLAGCLAISCSEDHDCEEGIVETPNAITPIDGADYAASLMECRQPKVQTFTIQGFAGGQLIGAQGGVVSIPGQSLFNPDGTIIDGEVEVSMLEMFTSGDIVACQLSTNTRNATGTIEPTLSEGLLFFDIRFNGEPVVIQGEIQIFIPEENNTEELLFFNSPSCPDLNCRVTWETIGSAFPTEIDDPIGNITTGYSGSTSQTGWYSIAQFNPSQNERTTVYNVPPAGFNDTNSNVFLSYTNDKIAVSLFEQYDLNLGVFSEVYNEIPLDTQGHLIFISRLDGIFRLDTSQISVTQDIIGATTNTSELAEDQTITVINSL</sequence>
<name>A0ABV9HWY7_9FLAO</name>
<reference evidence="2" key="1">
    <citation type="journal article" date="2019" name="Int. J. Syst. Evol. Microbiol.">
        <title>The Global Catalogue of Microorganisms (GCM) 10K type strain sequencing project: providing services to taxonomists for standard genome sequencing and annotation.</title>
        <authorList>
            <consortium name="The Broad Institute Genomics Platform"/>
            <consortium name="The Broad Institute Genome Sequencing Center for Infectious Disease"/>
            <person name="Wu L."/>
            <person name="Ma J."/>
        </authorList>
    </citation>
    <scope>NUCLEOTIDE SEQUENCE [LARGE SCALE GENOMIC DNA]</scope>
    <source>
        <strain evidence="2">YJ-61-S</strain>
    </source>
</reference>
<keyword evidence="2" id="KW-1185">Reference proteome</keyword>
<accession>A0ABV9HWY7</accession>
<organism evidence="1 2">
    <name type="scientific">Dokdonia ponticola</name>
    <dbReference type="NCBI Taxonomy" id="2041041"/>
    <lineage>
        <taxon>Bacteria</taxon>
        <taxon>Pseudomonadati</taxon>
        <taxon>Bacteroidota</taxon>
        <taxon>Flavobacteriia</taxon>
        <taxon>Flavobacteriales</taxon>
        <taxon>Flavobacteriaceae</taxon>
        <taxon>Dokdonia</taxon>
    </lineage>
</organism>
<gene>
    <name evidence="1" type="ORF">ACFO3O_12215</name>
</gene>
<comment type="caution">
    <text evidence="1">The sequence shown here is derived from an EMBL/GenBank/DDBJ whole genome shotgun (WGS) entry which is preliminary data.</text>
</comment>
<proteinExistence type="predicted"/>
<evidence type="ECO:0000313" key="1">
    <source>
        <dbReference type="EMBL" id="MFC4634679.1"/>
    </source>
</evidence>
<evidence type="ECO:0008006" key="3">
    <source>
        <dbReference type="Google" id="ProtNLM"/>
    </source>
</evidence>
<dbReference type="EMBL" id="JBHSFV010000007">
    <property type="protein sequence ID" value="MFC4634679.1"/>
    <property type="molecule type" value="Genomic_DNA"/>
</dbReference>
<dbReference type="RefSeq" id="WP_379979173.1">
    <property type="nucleotide sequence ID" value="NZ_JBHSFV010000007.1"/>
</dbReference>
<evidence type="ECO:0000313" key="2">
    <source>
        <dbReference type="Proteomes" id="UP001596043"/>
    </source>
</evidence>